<keyword evidence="2" id="KW-0472">Membrane</keyword>
<sequence length="134" mass="14505">MANEVVKAKRRSKFNFGDFVFSPLALFLAVLAGMGATAFISYKLGDAALEGVVQPPSNPMEQFIIPPGDEPGEKPTDGSESGAKFEPVNIQQVAKETRAYIKKQQKLPKGETNSANADQGQEKSEVETETEKKS</sequence>
<evidence type="ECO:0000256" key="2">
    <source>
        <dbReference type="SAM" id="Phobius"/>
    </source>
</evidence>
<dbReference type="EMBL" id="BA000022">
    <property type="protein sequence ID" value="BAA17940.1"/>
    <property type="molecule type" value="Genomic_DNA"/>
</dbReference>
<evidence type="ECO:0000313" key="4">
    <source>
        <dbReference type="Proteomes" id="UP000001425"/>
    </source>
</evidence>
<dbReference type="EnsemblBacteria" id="BAA17940">
    <property type="protein sequence ID" value="BAA17940"/>
    <property type="gene ID" value="BAA17940"/>
</dbReference>
<gene>
    <name evidence="3" type="ordered locus">slr0262</name>
</gene>
<reference evidence="3 4" key="1">
    <citation type="journal article" date="1995" name="DNA Res.">
        <title>Sequence analysis of the genome of the unicellular cyanobacterium Synechocystis sp. strain PCC6803. I. Sequence features in the 1 Mb region from map positions 64% to 92% of the genome.</title>
        <authorList>
            <person name="Kaneko T."/>
            <person name="Tanaka A."/>
            <person name="Sato S."/>
            <person name="Kotani H."/>
            <person name="Sazuka T."/>
            <person name="Miyajima N."/>
            <person name="Sugiura M."/>
            <person name="Tabata S."/>
        </authorList>
    </citation>
    <scope>NUCLEOTIDE SEQUENCE [LARGE SCALE GENOMIC DNA]</scope>
    <source>
        <strain evidence="4">ATCC 27184 / PCC 6803 / Kazusa</strain>
    </source>
</reference>
<feature type="compositionally biased region" description="Basic and acidic residues" evidence="1">
    <location>
        <begin position="120"/>
        <end position="134"/>
    </location>
</feature>
<proteinExistence type="predicted"/>
<reference evidence="3 4" key="2">
    <citation type="journal article" date="1996" name="DNA Res.">
        <title>Sequence analysis of the genome of the unicellular cyanobacterium Synechocystis sp. strain PCC6803. II. Sequence determination of the entire genome and assignment of potential protein-coding regions.</title>
        <authorList>
            <person name="Kaneko T."/>
            <person name="Sato S."/>
            <person name="Kotani H."/>
            <person name="Tanaka A."/>
            <person name="Asamizu E."/>
            <person name="Nakamura Y."/>
            <person name="Miyajima N."/>
            <person name="Hirosawa M."/>
            <person name="Sugiura M."/>
            <person name="Sasamoto S."/>
            <person name="Kimura T."/>
            <person name="Hosouchi T."/>
            <person name="Matsuno A."/>
            <person name="Muraki A."/>
            <person name="Nakazaki N."/>
            <person name="Naruo K."/>
            <person name="Okumura S."/>
            <person name="Shimpo S."/>
            <person name="Takeuchi C."/>
            <person name="Wada T."/>
            <person name="Watanabe A."/>
            <person name="Yamada M."/>
            <person name="Yasuda M."/>
            <person name="Tabata S."/>
        </authorList>
    </citation>
    <scope>NUCLEOTIDE SEQUENCE [LARGE SCALE GENOMIC DNA]</scope>
    <source>
        <strain evidence="4">ATCC 27184 / PCC 6803 / Kazusa</strain>
    </source>
</reference>
<accession>P73877</accession>
<dbReference type="InParanoid" id="P73877"/>
<protein>
    <submittedName>
        <fullName evidence="3">Slr0262 protein</fullName>
    </submittedName>
</protein>
<name>P73877_SYNY3</name>
<dbReference type="eggNOG" id="ENOG5031UJZ">
    <property type="taxonomic scope" value="Bacteria"/>
</dbReference>
<dbReference type="AlphaFoldDB" id="P73877"/>
<evidence type="ECO:0000256" key="1">
    <source>
        <dbReference type="SAM" id="MobiDB-lite"/>
    </source>
</evidence>
<dbReference type="Proteomes" id="UP000001425">
    <property type="component" value="Chromosome"/>
</dbReference>
<evidence type="ECO:0000313" key="3">
    <source>
        <dbReference type="EMBL" id="BAA17940.1"/>
    </source>
</evidence>
<organism evidence="3 4">
    <name type="scientific">Synechocystis sp. (strain ATCC 27184 / PCC 6803 / Kazusa)</name>
    <dbReference type="NCBI Taxonomy" id="1111708"/>
    <lineage>
        <taxon>Bacteria</taxon>
        <taxon>Bacillati</taxon>
        <taxon>Cyanobacteriota</taxon>
        <taxon>Cyanophyceae</taxon>
        <taxon>Synechococcales</taxon>
        <taxon>Merismopediaceae</taxon>
        <taxon>Synechocystis</taxon>
    </lineage>
</organism>
<feature type="region of interest" description="Disordered" evidence="1">
    <location>
        <begin position="100"/>
        <end position="134"/>
    </location>
</feature>
<feature type="region of interest" description="Disordered" evidence="1">
    <location>
        <begin position="55"/>
        <end position="88"/>
    </location>
</feature>
<dbReference type="KEGG" id="syn:slr0262"/>
<dbReference type="PIR" id="S75078">
    <property type="entry name" value="S75078"/>
</dbReference>
<dbReference type="STRING" id="1148.gene:10498809"/>
<keyword evidence="2" id="KW-1133">Transmembrane helix</keyword>
<feature type="transmembrane region" description="Helical" evidence="2">
    <location>
        <begin position="20"/>
        <end position="40"/>
    </location>
</feature>
<dbReference type="PaxDb" id="1148-1653023"/>
<keyword evidence="4" id="KW-1185">Reference proteome</keyword>
<keyword evidence="2" id="KW-0812">Transmembrane</keyword>